<dbReference type="Proteomes" id="UP000712713">
    <property type="component" value="Unassembled WGS sequence"/>
</dbReference>
<evidence type="ECO:0000313" key="2">
    <source>
        <dbReference type="Proteomes" id="UP000712713"/>
    </source>
</evidence>
<evidence type="ECO:0000313" key="1">
    <source>
        <dbReference type="EMBL" id="HJE51134.1"/>
    </source>
</evidence>
<comment type="caution">
    <text evidence="1">The sequence shown here is derived from an EMBL/GenBank/DDBJ whole genome shotgun (WGS) entry which is preliminary data.</text>
</comment>
<dbReference type="AlphaFoldDB" id="A0A921EMV8"/>
<organism evidence="1 2">
    <name type="scientific">Tessaracoccus flavescens</name>
    <dbReference type="NCBI Taxonomy" id="399497"/>
    <lineage>
        <taxon>Bacteria</taxon>
        <taxon>Bacillati</taxon>
        <taxon>Actinomycetota</taxon>
        <taxon>Actinomycetes</taxon>
        <taxon>Propionibacteriales</taxon>
        <taxon>Propionibacteriaceae</taxon>
        <taxon>Tessaracoccus</taxon>
    </lineage>
</organism>
<name>A0A921EMV8_9ACTN</name>
<dbReference type="EMBL" id="DYZF01000095">
    <property type="protein sequence ID" value="HJE51134.1"/>
    <property type="molecule type" value="Genomic_DNA"/>
</dbReference>
<sequence length="304" mass="33192">MRGRTLVFALVVTALLGLGIGVVWPWLPGNYGTPGNRPTFEPGGGFDWGRLEPRGDLPNLWGDPPARLGDLQLKLATLDRRPSYDHAFVAQYGPKPEDAAVTVEAEYASQWLAYTNAMRRLKDTQYEGDATCGLEESGRPTCMIAGNTGVLILTSAVEMESTALSALTAEMRDALASTADADAPWGGFPPTDRSKSLYTDELPDAIDGHKGQKTDELLMGTDVSRTYMLGGLEMRLNLDRDPSAYRAWVLVMQRPERFGDAVCDTAQPVRCVMAGQQETLGARFYGRVSPEEGARLLQLAYDQI</sequence>
<protein>
    <submittedName>
        <fullName evidence="1">Uncharacterized protein</fullName>
    </submittedName>
</protein>
<gene>
    <name evidence="1" type="ORF">K8V15_04015</name>
</gene>
<accession>A0A921EMV8</accession>
<proteinExistence type="predicted"/>
<reference evidence="1" key="2">
    <citation type="submission" date="2021-09" db="EMBL/GenBank/DDBJ databases">
        <authorList>
            <person name="Gilroy R."/>
        </authorList>
    </citation>
    <scope>NUCLEOTIDE SEQUENCE</scope>
    <source>
        <strain evidence="1">ChiGjej3B3-7470</strain>
    </source>
</reference>
<reference evidence="1" key="1">
    <citation type="journal article" date="2021" name="PeerJ">
        <title>Extensive microbial diversity within the chicken gut microbiome revealed by metagenomics and culture.</title>
        <authorList>
            <person name="Gilroy R."/>
            <person name="Ravi A."/>
            <person name="Getino M."/>
            <person name="Pursley I."/>
            <person name="Horton D.L."/>
            <person name="Alikhan N.F."/>
            <person name="Baker D."/>
            <person name="Gharbi K."/>
            <person name="Hall N."/>
            <person name="Watson M."/>
            <person name="Adriaenssens E.M."/>
            <person name="Foster-Nyarko E."/>
            <person name="Jarju S."/>
            <person name="Secka A."/>
            <person name="Antonio M."/>
            <person name="Oren A."/>
            <person name="Chaudhuri R.R."/>
            <person name="La Ragione R."/>
            <person name="Hildebrand F."/>
            <person name="Pallen M.J."/>
        </authorList>
    </citation>
    <scope>NUCLEOTIDE SEQUENCE</scope>
    <source>
        <strain evidence="1">ChiGjej3B3-7470</strain>
    </source>
</reference>